<dbReference type="InterPro" id="IPR014722">
    <property type="entry name" value="Rib_uL2_dom2"/>
</dbReference>
<dbReference type="Gene3D" id="2.30.30.30">
    <property type="match status" value="1"/>
</dbReference>
<dbReference type="NCBIfam" id="TIGR00038">
    <property type="entry name" value="efp"/>
    <property type="match status" value="1"/>
</dbReference>
<dbReference type="EMBL" id="BNHC01000003">
    <property type="protein sequence ID" value="GHM72349.1"/>
    <property type="molecule type" value="Genomic_DNA"/>
</dbReference>
<evidence type="ECO:0000256" key="6">
    <source>
        <dbReference type="ARBA" id="ARBA00022917"/>
    </source>
</evidence>
<dbReference type="InterPro" id="IPR011768">
    <property type="entry name" value="Transl_elongation_fac_P"/>
</dbReference>
<reference evidence="13" key="1">
    <citation type="journal article" date="2021" name="Appl. Environ. Microbiol.">
        <title>Novel 3-O-alpha-d-Galactosyl-alpha-l-Arabinofuranosidase for the Assimilation of Gum Arabic Arabinogalactan Protein in Bifidobacterium longum subsp. longum.</title>
        <authorList>
            <person name="Sasaki Y."/>
            <person name="Horigome A."/>
            <person name="Odamaki T."/>
            <person name="Xiao J.Z."/>
            <person name="Ishiwata A."/>
            <person name="Ito Y."/>
            <person name="Kitahara K."/>
            <person name="Fujita K."/>
        </authorList>
    </citation>
    <scope>NUCLEOTIDE SEQUENCE</scope>
    <source>
        <strain evidence="13">MCC00316</strain>
    </source>
</reference>
<dbReference type="PANTHER" id="PTHR30053:SF12">
    <property type="entry name" value="ELONGATION FACTOR P (EF-P) FAMILY PROTEIN"/>
    <property type="match status" value="1"/>
</dbReference>
<dbReference type="InterPro" id="IPR020599">
    <property type="entry name" value="Transl_elong_fac_P/YeiP"/>
</dbReference>
<dbReference type="Pfam" id="PF08207">
    <property type="entry name" value="EFP_N"/>
    <property type="match status" value="1"/>
</dbReference>
<dbReference type="SMART" id="SM01185">
    <property type="entry name" value="EFP"/>
    <property type="match status" value="1"/>
</dbReference>
<evidence type="ECO:0000256" key="10">
    <source>
        <dbReference type="RuleBase" id="RU004389"/>
    </source>
</evidence>
<dbReference type="SUPFAM" id="SSF50249">
    <property type="entry name" value="Nucleic acid-binding proteins"/>
    <property type="match status" value="2"/>
</dbReference>
<dbReference type="PROSITE" id="PS01275">
    <property type="entry name" value="EFP"/>
    <property type="match status" value="1"/>
</dbReference>
<dbReference type="HAMAP" id="MF_00141">
    <property type="entry name" value="EF_P"/>
    <property type="match status" value="1"/>
</dbReference>
<evidence type="ECO:0000313" key="14">
    <source>
        <dbReference type="Proteomes" id="UP000663812"/>
    </source>
</evidence>
<evidence type="ECO:0000259" key="12">
    <source>
        <dbReference type="SMART" id="SM01185"/>
    </source>
</evidence>
<dbReference type="Proteomes" id="UP000663812">
    <property type="component" value="Unassembled WGS sequence"/>
</dbReference>
<evidence type="ECO:0000256" key="4">
    <source>
        <dbReference type="ARBA" id="ARBA00022490"/>
    </source>
</evidence>
<dbReference type="PIRSF" id="PIRSF005901">
    <property type="entry name" value="EF-P"/>
    <property type="match status" value="1"/>
</dbReference>
<keyword evidence="5 8" id="KW-0251">Elongation factor</keyword>
<dbReference type="FunFam" id="2.30.30.30:FF:000003">
    <property type="entry name" value="Elongation factor P"/>
    <property type="match status" value="1"/>
</dbReference>
<comment type="function">
    <text evidence="7 8">Involved in peptide bond synthesis. Stimulates efficient translation and peptide-bond synthesis on native or reconstituted 70S ribosomes in vitro. Probably functions indirectly by altering the affinity of the ribosome for aminoacyl-tRNA, thus increasing their reactivity as acceptors for peptidyl transferase.</text>
</comment>
<dbReference type="GO" id="GO:0003746">
    <property type="term" value="F:translation elongation factor activity"/>
    <property type="evidence" value="ECO:0007669"/>
    <property type="project" value="UniProtKB-UniRule"/>
</dbReference>
<protein>
    <recommendedName>
        <fullName evidence="8 9">Elongation factor P</fullName>
        <shortName evidence="8">EF-P</shortName>
    </recommendedName>
</protein>
<evidence type="ECO:0000256" key="3">
    <source>
        <dbReference type="ARBA" id="ARBA00009479"/>
    </source>
</evidence>
<feature type="domain" description="Elongation factor P C-terminal" evidence="11">
    <location>
        <begin position="133"/>
        <end position="188"/>
    </location>
</feature>
<evidence type="ECO:0000256" key="8">
    <source>
        <dbReference type="HAMAP-Rule" id="MF_00141"/>
    </source>
</evidence>
<comment type="pathway">
    <text evidence="2 8">Protein biosynthesis; polypeptide chain elongation.</text>
</comment>
<proteinExistence type="inferred from homology"/>
<dbReference type="SMART" id="SM00841">
    <property type="entry name" value="Elong-fact-P_C"/>
    <property type="match status" value="1"/>
</dbReference>
<dbReference type="CDD" id="cd04470">
    <property type="entry name" value="S1_EF-P_repeat_1"/>
    <property type="match status" value="1"/>
</dbReference>
<dbReference type="Gene3D" id="2.40.50.140">
    <property type="entry name" value="Nucleic acid-binding proteins"/>
    <property type="match status" value="2"/>
</dbReference>
<keyword evidence="6 8" id="KW-0648">Protein biosynthesis</keyword>
<feature type="domain" description="Translation elongation factor P/YeiP central" evidence="12">
    <location>
        <begin position="71"/>
        <end position="125"/>
    </location>
</feature>
<dbReference type="InterPro" id="IPR015365">
    <property type="entry name" value="Elong-fact-P_C"/>
</dbReference>
<evidence type="ECO:0000259" key="11">
    <source>
        <dbReference type="SMART" id="SM00841"/>
    </source>
</evidence>
<accession>A0AAV4L3J2</accession>
<sequence length="191" mass="20968">MNNVAQTTNDIKNGSVLNLDGQLWTVMKFQHVKPGKGPAFVRTTIKNVLSGKIVDKTFNAGMKMEFETVDNRTLQYSYEDGDNFVFMDMTTYDQIMVPKTLVGDKAKFLLEGTDCLVSFHDGTPLSVDLPGSVVLTITHTEPGLQGNRSNAGTKPATVETGAEIQVPLFINEGDRVKINTEDGSYTGRENN</sequence>
<dbReference type="InterPro" id="IPR008991">
    <property type="entry name" value="Translation_prot_SH3-like_sf"/>
</dbReference>
<dbReference type="Pfam" id="PF01132">
    <property type="entry name" value="EFP"/>
    <property type="match status" value="1"/>
</dbReference>
<dbReference type="InterPro" id="IPR012340">
    <property type="entry name" value="NA-bd_OB-fold"/>
</dbReference>
<dbReference type="InterPro" id="IPR001059">
    <property type="entry name" value="Transl_elong_P/YeiP_cen"/>
</dbReference>
<evidence type="ECO:0000256" key="7">
    <source>
        <dbReference type="ARBA" id="ARBA00025469"/>
    </source>
</evidence>
<dbReference type="FunFam" id="2.40.50.140:FF:000009">
    <property type="entry name" value="Elongation factor P"/>
    <property type="match status" value="1"/>
</dbReference>
<evidence type="ECO:0000256" key="5">
    <source>
        <dbReference type="ARBA" id="ARBA00022768"/>
    </source>
</evidence>
<dbReference type="CDD" id="cd05794">
    <property type="entry name" value="S1_EF-P_repeat_2"/>
    <property type="match status" value="1"/>
</dbReference>
<dbReference type="NCBIfam" id="NF001810">
    <property type="entry name" value="PRK00529.1"/>
    <property type="match status" value="1"/>
</dbReference>
<evidence type="ECO:0000256" key="1">
    <source>
        <dbReference type="ARBA" id="ARBA00004496"/>
    </source>
</evidence>
<dbReference type="InterPro" id="IPR013185">
    <property type="entry name" value="Transl_elong_KOW-like"/>
</dbReference>
<evidence type="ECO:0000256" key="2">
    <source>
        <dbReference type="ARBA" id="ARBA00004815"/>
    </source>
</evidence>
<comment type="subcellular location">
    <subcellularLocation>
        <location evidence="1 8">Cytoplasm</location>
    </subcellularLocation>
</comment>
<evidence type="ECO:0000313" key="13">
    <source>
        <dbReference type="EMBL" id="GHM72349.1"/>
    </source>
</evidence>
<dbReference type="FunFam" id="2.40.50.140:FF:000004">
    <property type="entry name" value="Elongation factor P"/>
    <property type="match status" value="1"/>
</dbReference>
<comment type="similarity">
    <text evidence="3 8 10">Belongs to the elongation factor P family.</text>
</comment>
<dbReference type="InterPro" id="IPR013852">
    <property type="entry name" value="Transl_elong_P/YeiP_CS"/>
</dbReference>
<dbReference type="Pfam" id="PF09285">
    <property type="entry name" value="Elong-fact-P_C"/>
    <property type="match status" value="1"/>
</dbReference>
<evidence type="ECO:0000256" key="9">
    <source>
        <dbReference type="NCBIfam" id="TIGR00038"/>
    </source>
</evidence>
<dbReference type="GO" id="GO:0043043">
    <property type="term" value="P:peptide biosynthetic process"/>
    <property type="evidence" value="ECO:0007669"/>
    <property type="project" value="InterPro"/>
</dbReference>
<keyword evidence="4 8" id="KW-0963">Cytoplasm</keyword>
<dbReference type="GO" id="GO:0005829">
    <property type="term" value="C:cytosol"/>
    <property type="evidence" value="ECO:0007669"/>
    <property type="project" value="UniProtKB-ARBA"/>
</dbReference>
<comment type="caution">
    <text evidence="13">The sequence shown here is derived from an EMBL/GenBank/DDBJ whole genome shotgun (WGS) entry which is preliminary data.</text>
</comment>
<dbReference type="PANTHER" id="PTHR30053">
    <property type="entry name" value="ELONGATION FACTOR P"/>
    <property type="match status" value="1"/>
</dbReference>
<name>A0AAV4L3J2_BIFLL</name>
<dbReference type="SUPFAM" id="SSF50104">
    <property type="entry name" value="Translation proteins SH3-like domain"/>
    <property type="match status" value="1"/>
</dbReference>
<gene>
    <name evidence="8 13" type="primary">efp</name>
    <name evidence="13" type="ORF">MCC00316_06390</name>
</gene>
<dbReference type="AlphaFoldDB" id="A0AAV4L3J2"/>
<organism evidence="13 14">
    <name type="scientific">Bifidobacterium longum subsp. longum</name>
    <dbReference type="NCBI Taxonomy" id="1679"/>
    <lineage>
        <taxon>Bacteria</taxon>
        <taxon>Bacillati</taxon>
        <taxon>Actinomycetota</taxon>
        <taxon>Actinomycetes</taxon>
        <taxon>Bifidobacteriales</taxon>
        <taxon>Bifidobacteriaceae</taxon>
        <taxon>Bifidobacterium</taxon>
    </lineage>
</organism>